<evidence type="ECO:0000256" key="1">
    <source>
        <dbReference type="ARBA" id="ARBA00003217"/>
    </source>
</evidence>
<evidence type="ECO:0000256" key="8">
    <source>
        <dbReference type="PIRSR" id="PIRSR618044-1"/>
    </source>
</evidence>
<evidence type="ECO:0000256" key="11">
    <source>
        <dbReference type="SAM" id="SignalP"/>
    </source>
</evidence>
<dbReference type="InterPro" id="IPR015956">
    <property type="entry name" value="Peniciliin-bd_prot_C_sf"/>
</dbReference>
<protein>
    <recommendedName>
        <fullName evidence="12">Peptidase S11 D-alanyl-D-alanine carboxypeptidase A N-terminal domain-containing protein</fullName>
    </recommendedName>
</protein>
<feature type="active site" description="Proton acceptor" evidence="8">
    <location>
        <position position="67"/>
    </location>
</feature>
<dbReference type="InterPro" id="IPR001967">
    <property type="entry name" value="Peptidase_S11_N"/>
</dbReference>
<organism evidence="13 14">
    <name type="scientific">Mariprofundus ferrooxydans PV-1</name>
    <dbReference type="NCBI Taxonomy" id="314345"/>
    <lineage>
        <taxon>Bacteria</taxon>
        <taxon>Pseudomonadati</taxon>
        <taxon>Pseudomonadota</taxon>
        <taxon>Candidatius Mariprofundia</taxon>
        <taxon>Mariprofundales</taxon>
        <taxon>Mariprofundaceae</taxon>
        <taxon>Mariprofundus</taxon>
    </lineage>
</organism>
<dbReference type="GO" id="GO:0008360">
    <property type="term" value="P:regulation of cell shape"/>
    <property type="evidence" value="ECO:0007669"/>
    <property type="project" value="UniProtKB-KW"/>
</dbReference>
<dbReference type="HOGENOM" id="CLU_027070_8_1_0"/>
<feature type="signal peptide" evidence="11">
    <location>
        <begin position="1"/>
        <end position="29"/>
    </location>
</feature>
<dbReference type="eggNOG" id="COG1686">
    <property type="taxonomic scope" value="Bacteria"/>
</dbReference>
<proteinExistence type="inferred from homology"/>
<dbReference type="PANTHER" id="PTHR21581:SF6">
    <property type="entry name" value="TRAFFICKING PROTEIN PARTICLE COMPLEX SUBUNIT 12"/>
    <property type="match status" value="1"/>
</dbReference>
<keyword evidence="14" id="KW-1185">Reference proteome</keyword>
<evidence type="ECO:0000256" key="2">
    <source>
        <dbReference type="ARBA" id="ARBA00007164"/>
    </source>
</evidence>
<dbReference type="Pfam" id="PF00768">
    <property type="entry name" value="Peptidase_S11"/>
    <property type="match status" value="1"/>
</dbReference>
<evidence type="ECO:0000313" key="13">
    <source>
        <dbReference type="EMBL" id="EAU56206.1"/>
    </source>
</evidence>
<evidence type="ECO:0000256" key="3">
    <source>
        <dbReference type="ARBA" id="ARBA00022729"/>
    </source>
</evidence>
<dbReference type="Proteomes" id="UP000005297">
    <property type="component" value="Unassembled WGS sequence"/>
</dbReference>
<dbReference type="GO" id="GO:0009252">
    <property type="term" value="P:peptidoglycan biosynthetic process"/>
    <property type="evidence" value="ECO:0007669"/>
    <property type="project" value="UniProtKB-KW"/>
</dbReference>
<dbReference type="GO" id="GO:0071555">
    <property type="term" value="P:cell wall organization"/>
    <property type="evidence" value="ECO:0007669"/>
    <property type="project" value="UniProtKB-KW"/>
</dbReference>
<dbReference type="GO" id="GO:0009002">
    <property type="term" value="F:serine-type D-Ala-D-Ala carboxypeptidase activity"/>
    <property type="evidence" value="ECO:0007669"/>
    <property type="project" value="InterPro"/>
</dbReference>
<comment type="caution">
    <text evidence="13">The sequence shown here is derived from an EMBL/GenBank/DDBJ whole genome shotgun (WGS) entry which is preliminary data.</text>
</comment>
<evidence type="ECO:0000313" key="14">
    <source>
        <dbReference type="Proteomes" id="UP000005297"/>
    </source>
</evidence>
<dbReference type="FunCoup" id="Q0F2T5">
    <property type="interactions" value="434"/>
</dbReference>
<accession>Q0F2T5</accession>
<dbReference type="GO" id="GO:0006508">
    <property type="term" value="P:proteolysis"/>
    <property type="evidence" value="ECO:0007669"/>
    <property type="project" value="InterPro"/>
</dbReference>
<dbReference type="SUPFAM" id="SSF56601">
    <property type="entry name" value="beta-lactamase/transpeptidase-like"/>
    <property type="match status" value="1"/>
</dbReference>
<dbReference type="PANTHER" id="PTHR21581">
    <property type="entry name" value="D-ALANYL-D-ALANINE CARBOXYPEPTIDASE"/>
    <property type="match status" value="1"/>
</dbReference>
<feature type="domain" description="Peptidase S11 D-alanyl-D-alanine carboxypeptidase A N-terminal" evidence="12">
    <location>
        <begin position="33"/>
        <end position="259"/>
    </location>
</feature>
<evidence type="ECO:0000256" key="6">
    <source>
        <dbReference type="ARBA" id="ARBA00022984"/>
    </source>
</evidence>
<dbReference type="EMBL" id="AATS01000001">
    <property type="protein sequence ID" value="EAU56206.1"/>
    <property type="molecule type" value="Genomic_DNA"/>
</dbReference>
<dbReference type="STRING" id="314344.AL013_04585"/>
<dbReference type="Gene3D" id="3.40.710.10">
    <property type="entry name" value="DD-peptidase/beta-lactamase superfamily"/>
    <property type="match status" value="1"/>
</dbReference>
<comment type="similarity">
    <text evidence="2 10">Belongs to the peptidase S11 family.</text>
</comment>
<feature type="active site" description="Proton acceptor" evidence="8">
    <location>
        <position position="70"/>
    </location>
</feature>
<feature type="active site" evidence="8">
    <location>
        <position position="127"/>
    </location>
</feature>
<dbReference type="AlphaFoldDB" id="Q0F2T5"/>
<dbReference type="SUPFAM" id="SSF69189">
    <property type="entry name" value="Penicillin-binding protein associated domain"/>
    <property type="match status" value="1"/>
</dbReference>
<evidence type="ECO:0000256" key="7">
    <source>
        <dbReference type="ARBA" id="ARBA00023316"/>
    </source>
</evidence>
<sequence length="334" mass="37281">MTIRTGKPAKQLLHALAVLLLMMPLAVHAAAWPESPRLDAKAWAMIDARSGQIIASHNADEQLPPASLTKMMTLYLAFEALKQGRLSLDTPVSVSQKAWKIGGSTMFLDPRMHPTVGQLIHGIATYSGNDACIALAEHMEGSESTFAERMNAKARELGMLHSHFVNATGFPTEGHYSSAGDMAILGAALWRDFPERYKLFDERDFTYDGRTQPNRNRLLWTMSEADGIKTGHTQEAGYCLVGSAEKANTRFVAAVFGTKSDRARAQETRTLLRFGFNHFVTKRPAEREIRRQVEVFEGTEDHVWLRPASDVWVTVPKGSESSLSFRLRYDLRKS</sequence>
<feature type="chain" id="PRO_5004171616" description="Peptidase S11 D-alanyl-D-alanine carboxypeptidase A N-terminal domain-containing protein" evidence="11">
    <location>
        <begin position="30"/>
        <end position="334"/>
    </location>
</feature>
<dbReference type="InterPro" id="IPR037167">
    <property type="entry name" value="Peptidase_S11_C_sf"/>
</dbReference>
<keyword evidence="5" id="KW-0133">Cell shape</keyword>
<dbReference type="Gene3D" id="2.60.410.10">
    <property type="entry name" value="D-Ala-D-Ala carboxypeptidase, C-terminal domain"/>
    <property type="match status" value="1"/>
</dbReference>
<gene>
    <name evidence="13" type="ORF">SPV1_05278</name>
</gene>
<keyword evidence="3 11" id="KW-0732">Signal</keyword>
<dbReference type="InterPro" id="IPR018044">
    <property type="entry name" value="Peptidase_S11"/>
</dbReference>
<evidence type="ECO:0000256" key="9">
    <source>
        <dbReference type="PIRSR" id="PIRSR618044-2"/>
    </source>
</evidence>
<keyword evidence="6" id="KW-0573">Peptidoglycan synthesis</keyword>
<evidence type="ECO:0000256" key="5">
    <source>
        <dbReference type="ARBA" id="ARBA00022960"/>
    </source>
</evidence>
<feature type="non-terminal residue" evidence="13">
    <location>
        <position position="334"/>
    </location>
</feature>
<reference evidence="13 14" key="1">
    <citation type="submission" date="2006-09" db="EMBL/GenBank/DDBJ databases">
        <authorList>
            <person name="Emerson D."/>
            <person name="Ferriera S."/>
            <person name="Johnson J."/>
            <person name="Kravitz S."/>
            <person name="Halpern A."/>
            <person name="Remington K."/>
            <person name="Beeson K."/>
            <person name="Tran B."/>
            <person name="Rogers Y.-H."/>
            <person name="Friedman R."/>
            <person name="Venter J.C."/>
        </authorList>
    </citation>
    <scope>NUCLEOTIDE SEQUENCE [LARGE SCALE GENOMIC DNA]</scope>
    <source>
        <strain evidence="13 14">PV-1</strain>
    </source>
</reference>
<dbReference type="InterPro" id="IPR012338">
    <property type="entry name" value="Beta-lactam/transpept-like"/>
</dbReference>
<evidence type="ECO:0000256" key="10">
    <source>
        <dbReference type="RuleBase" id="RU004016"/>
    </source>
</evidence>
<keyword evidence="4" id="KW-0378">Hydrolase</keyword>
<comment type="function">
    <text evidence="1">Removes C-terminal D-alanyl residues from sugar-peptide cell wall precursors.</text>
</comment>
<dbReference type="PRINTS" id="PR00725">
    <property type="entry name" value="DADACBPTASE1"/>
</dbReference>
<feature type="binding site" evidence="9">
    <location>
        <position position="229"/>
    </location>
    <ligand>
        <name>substrate</name>
    </ligand>
</feature>
<keyword evidence="7" id="KW-0961">Cell wall biogenesis/degradation</keyword>
<evidence type="ECO:0000256" key="4">
    <source>
        <dbReference type="ARBA" id="ARBA00022801"/>
    </source>
</evidence>
<dbReference type="InParanoid" id="Q0F2T5"/>
<name>Q0F2T5_9PROT</name>
<evidence type="ECO:0000259" key="12">
    <source>
        <dbReference type="Pfam" id="PF00768"/>
    </source>
</evidence>